<evidence type="ECO:0000256" key="6">
    <source>
        <dbReference type="ARBA" id="ARBA00023027"/>
    </source>
</evidence>
<keyword evidence="10" id="KW-1185">Reference proteome</keyword>
<keyword evidence="6" id="KW-0520">NAD</keyword>
<evidence type="ECO:0000259" key="8">
    <source>
        <dbReference type="Pfam" id="PF08240"/>
    </source>
</evidence>
<comment type="caution">
    <text evidence="9">The sequence shown here is derived from an EMBL/GenBank/DDBJ whole genome shotgun (WGS) entry which is preliminary data.</text>
</comment>
<dbReference type="Pfam" id="PF00107">
    <property type="entry name" value="ADH_zinc_N"/>
    <property type="match status" value="1"/>
</dbReference>
<gene>
    <name evidence="9" type="ORF">OHC33_004643</name>
</gene>
<evidence type="ECO:0000256" key="1">
    <source>
        <dbReference type="ARBA" id="ARBA00001947"/>
    </source>
</evidence>
<dbReference type="InterPro" id="IPR011032">
    <property type="entry name" value="GroES-like_sf"/>
</dbReference>
<dbReference type="InterPro" id="IPR013154">
    <property type="entry name" value="ADH-like_N"/>
</dbReference>
<protein>
    <submittedName>
        <fullName evidence="9">Uncharacterized protein</fullName>
    </submittedName>
</protein>
<sequence>MHELCNKLTGYKKTRWGLTESWSESQPDGPQSNVCLSSHTSTLLLRPQKINFHTMTTPADTNPSILLHGPKRTSISTTYLPFPTLSSYPPDHVLLKIAYVGVCGSDVHFWTHGGIGADHRKYAQYFTAQTAPVNSTNDEHPFAGLVMGHEATATVLETGQNVQNLTVGDNVAIEPGGPCRECARCVEGMYNLCPGMRFAASFYESEQRDGEGNAIMRATPGTLCKYYVLPEQLCYKLPAHIGLDEGVLVEPMAVAVHAVRLAGVGLLPRDGGTVVVMGAGTIGVVSAAVACAFGASRVVLCDVNDSRLGFAERWLGEGEGAAKRAGATVSTFCVDPAEASPTEATRLNEEHNLGLGVDVVLEASGVPSSTALGIYVLRPGGNMVQTGLSKKPLMNDFPITDLSEKEIHFHGAFRYKEGDFEVARNLLARGLVGPVKELINHVFAFEDFESAWKATADGKGIKNLIRGPD</sequence>
<organism evidence="9 10">
    <name type="scientific">Knufia fluminis</name>
    <dbReference type="NCBI Taxonomy" id="191047"/>
    <lineage>
        <taxon>Eukaryota</taxon>
        <taxon>Fungi</taxon>
        <taxon>Dikarya</taxon>
        <taxon>Ascomycota</taxon>
        <taxon>Pezizomycotina</taxon>
        <taxon>Eurotiomycetes</taxon>
        <taxon>Chaetothyriomycetidae</taxon>
        <taxon>Chaetothyriales</taxon>
        <taxon>Trichomeriaceae</taxon>
        <taxon>Knufia</taxon>
    </lineage>
</organism>
<dbReference type="GO" id="GO:0003939">
    <property type="term" value="F:L-iditol 2-dehydrogenase (NAD+) activity"/>
    <property type="evidence" value="ECO:0007669"/>
    <property type="project" value="TreeGrafter"/>
</dbReference>
<dbReference type="Gene3D" id="3.40.50.720">
    <property type="entry name" value="NAD(P)-binding Rossmann-like Domain"/>
    <property type="match status" value="1"/>
</dbReference>
<dbReference type="PANTHER" id="PTHR43161">
    <property type="entry name" value="SORBITOL DEHYDROGENASE"/>
    <property type="match status" value="1"/>
</dbReference>
<dbReference type="SUPFAM" id="SSF50129">
    <property type="entry name" value="GroES-like"/>
    <property type="match status" value="1"/>
</dbReference>
<dbReference type="AlphaFoldDB" id="A0AAN8EM86"/>
<evidence type="ECO:0000256" key="3">
    <source>
        <dbReference type="ARBA" id="ARBA00022723"/>
    </source>
</evidence>
<comment type="similarity">
    <text evidence="2">Belongs to the zinc-containing alcohol dehydrogenase family.</text>
</comment>
<feature type="domain" description="Alcohol dehydrogenase-like C-terminal" evidence="7">
    <location>
        <begin position="282"/>
        <end position="428"/>
    </location>
</feature>
<keyword evidence="4" id="KW-0862">Zinc</keyword>
<dbReference type="CDD" id="cd05285">
    <property type="entry name" value="sorbitol_DH"/>
    <property type="match status" value="1"/>
</dbReference>
<keyword evidence="3" id="KW-0479">Metal-binding</keyword>
<reference evidence="9 10" key="1">
    <citation type="submission" date="2022-12" db="EMBL/GenBank/DDBJ databases">
        <title>Genomic features and morphological characterization of a novel Knufia sp. strain isolated from spacecraft assembly facility.</title>
        <authorList>
            <person name="Teixeira M."/>
            <person name="Chander A.M."/>
            <person name="Stajich J.E."/>
            <person name="Venkateswaran K."/>
        </authorList>
    </citation>
    <scope>NUCLEOTIDE SEQUENCE [LARGE SCALE GENOMIC DNA]</scope>
    <source>
        <strain evidence="9 10">FJI-L2-BK-P2</strain>
    </source>
</reference>
<dbReference type="PANTHER" id="PTHR43161:SF9">
    <property type="entry name" value="SORBITOL DEHYDROGENASE"/>
    <property type="match status" value="1"/>
</dbReference>
<dbReference type="Gene3D" id="3.90.180.10">
    <property type="entry name" value="Medium-chain alcohol dehydrogenases, catalytic domain"/>
    <property type="match status" value="1"/>
</dbReference>
<dbReference type="Pfam" id="PF08240">
    <property type="entry name" value="ADH_N"/>
    <property type="match status" value="1"/>
</dbReference>
<dbReference type="InterPro" id="IPR036291">
    <property type="entry name" value="NAD(P)-bd_dom_sf"/>
</dbReference>
<keyword evidence="5" id="KW-0560">Oxidoreductase</keyword>
<evidence type="ECO:0000313" key="9">
    <source>
        <dbReference type="EMBL" id="KAK5954072.1"/>
    </source>
</evidence>
<dbReference type="GO" id="GO:0006062">
    <property type="term" value="P:sorbitol catabolic process"/>
    <property type="evidence" value="ECO:0007669"/>
    <property type="project" value="TreeGrafter"/>
</dbReference>
<dbReference type="SUPFAM" id="SSF51735">
    <property type="entry name" value="NAD(P)-binding Rossmann-fold domains"/>
    <property type="match status" value="1"/>
</dbReference>
<evidence type="ECO:0000256" key="4">
    <source>
        <dbReference type="ARBA" id="ARBA00022833"/>
    </source>
</evidence>
<evidence type="ECO:0000256" key="5">
    <source>
        <dbReference type="ARBA" id="ARBA00023002"/>
    </source>
</evidence>
<proteinExistence type="inferred from homology"/>
<evidence type="ECO:0000313" key="10">
    <source>
        <dbReference type="Proteomes" id="UP001316803"/>
    </source>
</evidence>
<dbReference type="EMBL" id="JAKLMC020000009">
    <property type="protein sequence ID" value="KAK5954072.1"/>
    <property type="molecule type" value="Genomic_DNA"/>
</dbReference>
<accession>A0AAN8EM86</accession>
<dbReference type="Proteomes" id="UP001316803">
    <property type="component" value="Unassembled WGS sequence"/>
</dbReference>
<name>A0AAN8EM86_9EURO</name>
<dbReference type="InterPro" id="IPR045306">
    <property type="entry name" value="SDH-like"/>
</dbReference>
<evidence type="ECO:0000256" key="2">
    <source>
        <dbReference type="ARBA" id="ARBA00008072"/>
    </source>
</evidence>
<dbReference type="GO" id="GO:0046872">
    <property type="term" value="F:metal ion binding"/>
    <property type="evidence" value="ECO:0007669"/>
    <property type="project" value="UniProtKB-KW"/>
</dbReference>
<comment type="cofactor">
    <cofactor evidence="1">
        <name>Zn(2+)</name>
        <dbReference type="ChEBI" id="CHEBI:29105"/>
    </cofactor>
</comment>
<feature type="domain" description="Alcohol dehydrogenase-like N-terminal" evidence="8">
    <location>
        <begin position="90"/>
        <end position="238"/>
    </location>
</feature>
<evidence type="ECO:0000259" key="7">
    <source>
        <dbReference type="Pfam" id="PF00107"/>
    </source>
</evidence>
<dbReference type="InterPro" id="IPR013149">
    <property type="entry name" value="ADH-like_C"/>
</dbReference>